<accession>A0A2U8FTZ0</accession>
<keyword evidence="5" id="KW-0676">Redox-active center</keyword>
<dbReference type="Gene3D" id="3.40.30.10">
    <property type="entry name" value="Glutaredoxin"/>
    <property type="match status" value="1"/>
</dbReference>
<dbReference type="GO" id="GO:0017004">
    <property type="term" value="P:cytochrome complex assembly"/>
    <property type="evidence" value="ECO:0007669"/>
    <property type="project" value="UniProtKB-KW"/>
</dbReference>
<evidence type="ECO:0000256" key="4">
    <source>
        <dbReference type="ARBA" id="ARBA00023157"/>
    </source>
</evidence>
<reference evidence="8 9" key="1">
    <citation type="submission" date="2018-05" db="EMBL/GenBank/DDBJ databases">
        <title>complete genome sequence of Aquabacterium olei NBRC 110486.</title>
        <authorList>
            <person name="Tang B."/>
            <person name="Chang J."/>
            <person name="Zhang L."/>
            <person name="Yang H."/>
        </authorList>
    </citation>
    <scope>NUCLEOTIDE SEQUENCE [LARGE SCALE GENOMIC DNA]</scope>
    <source>
        <strain evidence="8 9">NBRC 110486</strain>
    </source>
</reference>
<dbReference type="PANTHER" id="PTHR42852">
    <property type="entry name" value="THIOL:DISULFIDE INTERCHANGE PROTEIN DSBE"/>
    <property type="match status" value="1"/>
</dbReference>
<dbReference type="GO" id="GO:0030288">
    <property type="term" value="C:outer membrane-bounded periplasmic space"/>
    <property type="evidence" value="ECO:0007669"/>
    <property type="project" value="InterPro"/>
</dbReference>
<dbReference type="InterPro" id="IPR013766">
    <property type="entry name" value="Thioredoxin_domain"/>
</dbReference>
<evidence type="ECO:0000313" key="8">
    <source>
        <dbReference type="EMBL" id="AWI54523.1"/>
    </source>
</evidence>
<protein>
    <submittedName>
        <fullName evidence="8">DsbE family thiol:disulfide interchange protein</fullName>
    </submittedName>
</protein>
<evidence type="ECO:0000256" key="6">
    <source>
        <dbReference type="SAM" id="SignalP"/>
    </source>
</evidence>
<gene>
    <name evidence="8" type="ORF">DEH84_14655</name>
</gene>
<evidence type="ECO:0000313" key="9">
    <source>
        <dbReference type="Proteomes" id="UP000244892"/>
    </source>
</evidence>
<feature type="chain" id="PRO_5016064282" evidence="6">
    <location>
        <begin position="29"/>
        <end position="183"/>
    </location>
</feature>
<evidence type="ECO:0000256" key="1">
    <source>
        <dbReference type="ARBA" id="ARBA00004196"/>
    </source>
</evidence>
<evidence type="ECO:0000256" key="2">
    <source>
        <dbReference type="ARBA" id="ARBA00007758"/>
    </source>
</evidence>
<keyword evidence="4" id="KW-1015">Disulfide bond</keyword>
<keyword evidence="9" id="KW-1185">Reference proteome</keyword>
<dbReference type="InterPro" id="IPR013740">
    <property type="entry name" value="Redoxin"/>
</dbReference>
<dbReference type="NCBIfam" id="TIGR00385">
    <property type="entry name" value="dsbE"/>
    <property type="match status" value="1"/>
</dbReference>
<dbReference type="Pfam" id="PF08534">
    <property type="entry name" value="Redoxin"/>
    <property type="match status" value="1"/>
</dbReference>
<dbReference type="InterPro" id="IPR017937">
    <property type="entry name" value="Thioredoxin_CS"/>
</dbReference>
<feature type="signal peptide" evidence="6">
    <location>
        <begin position="1"/>
        <end position="28"/>
    </location>
</feature>
<dbReference type="CDD" id="cd03010">
    <property type="entry name" value="TlpA_like_DsbE"/>
    <property type="match status" value="1"/>
</dbReference>
<proteinExistence type="inferred from homology"/>
<dbReference type="PROSITE" id="PS00194">
    <property type="entry name" value="THIOREDOXIN_1"/>
    <property type="match status" value="1"/>
</dbReference>
<evidence type="ECO:0000256" key="3">
    <source>
        <dbReference type="ARBA" id="ARBA00022748"/>
    </source>
</evidence>
<dbReference type="RefSeq" id="WP_109037517.1">
    <property type="nucleotide sequence ID" value="NZ_CP029210.1"/>
</dbReference>
<dbReference type="InterPro" id="IPR004799">
    <property type="entry name" value="Periplasmic_diS_OxRdtase_DsbE"/>
</dbReference>
<dbReference type="Proteomes" id="UP000244892">
    <property type="component" value="Chromosome"/>
</dbReference>
<dbReference type="KEGG" id="aon:DEH84_14655"/>
<sequence length="183" mass="19889">MSRFVLPLALFAAIVATLALGLRHQAEGADPAVLPSALVGHDVPAFTAPVLTSVRTENASFQPADLKGQVWLLNVWASWCTSCLHEHPVLVARAQASGIALVGLNYQDDPGRARAWLVEHGNPYVVTVSDNEGRVGIEFGVVAVPETFVIDKRGRIRHKFTGPLSEADWQQTLLPLIRELQRA</sequence>
<keyword evidence="6" id="KW-0732">Signal</keyword>
<dbReference type="OrthoDB" id="9811352at2"/>
<comment type="similarity">
    <text evidence="2">Belongs to the thioredoxin family. DsbE subfamily.</text>
</comment>
<feature type="domain" description="Thioredoxin" evidence="7">
    <location>
        <begin position="37"/>
        <end position="182"/>
    </location>
</feature>
<dbReference type="InterPro" id="IPR050553">
    <property type="entry name" value="Thioredoxin_ResA/DsbE_sf"/>
</dbReference>
<evidence type="ECO:0000256" key="5">
    <source>
        <dbReference type="ARBA" id="ARBA00023284"/>
    </source>
</evidence>
<dbReference type="AlphaFoldDB" id="A0A2U8FTZ0"/>
<dbReference type="PANTHER" id="PTHR42852:SF6">
    <property type="entry name" value="THIOL:DISULFIDE INTERCHANGE PROTEIN DSBE"/>
    <property type="match status" value="1"/>
</dbReference>
<keyword evidence="3" id="KW-0201">Cytochrome c-type biogenesis</keyword>
<dbReference type="SUPFAM" id="SSF52833">
    <property type="entry name" value="Thioredoxin-like"/>
    <property type="match status" value="1"/>
</dbReference>
<dbReference type="PROSITE" id="PS51352">
    <property type="entry name" value="THIOREDOXIN_2"/>
    <property type="match status" value="1"/>
</dbReference>
<evidence type="ECO:0000259" key="7">
    <source>
        <dbReference type="PROSITE" id="PS51352"/>
    </source>
</evidence>
<dbReference type="InterPro" id="IPR036249">
    <property type="entry name" value="Thioredoxin-like_sf"/>
</dbReference>
<name>A0A2U8FTZ0_9BURK</name>
<dbReference type="EMBL" id="CP029210">
    <property type="protein sequence ID" value="AWI54523.1"/>
    <property type="molecule type" value="Genomic_DNA"/>
</dbReference>
<dbReference type="GO" id="GO:0015036">
    <property type="term" value="F:disulfide oxidoreductase activity"/>
    <property type="evidence" value="ECO:0007669"/>
    <property type="project" value="InterPro"/>
</dbReference>
<comment type="subcellular location">
    <subcellularLocation>
        <location evidence="1">Cell envelope</location>
    </subcellularLocation>
</comment>
<organism evidence="8 9">
    <name type="scientific">Aquabacterium olei</name>
    <dbReference type="NCBI Taxonomy" id="1296669"/>
    <lineage>
        <taxon>Bacteria</taxon>
        <taxon>Pseudomonadati</taxon>
        <taxon>Pseudomonadota</taxon>
        <taxon>Betaproteobacteria</taxon>
        <taxon>Burkholderiales</taxon>
        <taxon>Aquabacterium</taxon>
    </lineage>
</organism>